<proteinExistence type="predicted"/>
<feature type="region of interest" description="Disordered" evidence="1">
    <location>
        <begin position="102"/>
        <end position="199"/>
    </location>
</feature>
<dbReference type="Gramene" id="Kaladp0100s0093.2.v1.1">
    <property type="protein sequence ID" value="Kaladp0100s0093.2.v1.1.CDS.1"/>
    <property type="gene ID" value="Kaladp0100s0093.v1.1"/>
</dbReference>
<evidence type="ECO:0000313" key="3">
    <source>
        <dbReference type="Proteomes" id="UP000594263"/>
    </source>
</evidence>
<dbReference type="OMA" id="IQWAMDA"/>
<organism evidence="2 3">
    <name type="scientific">Kalanchoe fedtschenkoi</name>
    <name type="common">Lavender scallops</name>
    <name type="synonym">South American air plant</name>
    <dbReference type="NCBI Taxonomy" id="63787"/>
    <lineage>
        <taxon>Eukaryota</taxon>
        <taxon>Viridiplantae</taxon>
        <taxon>Streptophyta</taxon>
        <taxon>Embryophyta</taxon>
        <taxon>Tracheophyta</taxon>
        <taxon>Spermatophyta</taxon>
        <taxon>Magnoliopsida</taxon>
        <taxon>eudicotyledons</taxon>
        <taxon>Gunneridae</taxon>
        <taxon>Pentapetalae</taxon>
        <taxon>Saxifragales</taxon>
        <taxon>Crassulaceae</taxon>
        <taxon>Kalanchoe</taxon>
    </lineage>
</organism>
<dbReference type="EnsemblPlants" id="Kaladp0100s0093.2.v1.1">
    <property type="protein sequence ID" value="Kaladp0100s0093.2.v1.1.CDS.1"/>
    <property type="gene ID" value="Kaladp0100s0093.v1.1"/>
</dbReference>
<name>A0A7N0V5C2_KALFE</name>
<evidence type="ECO:0000313" key="2">
    <source>
        <dbReference type="EnsemblPlants" id="Kaladp0100s0093.1.v1.1.CDS.1"/>
    </source>
</evidence>
<feature type="region of interest" description="Disordered" evidence="1">
    <location>
        <begin position="58"/>
        <end position="89"/>
    </location>
</feature>
<dbReference type="Proteomes" id="UP000594263">
    <property type="component" value="Unplaced"/>
</dbReference>
<sequence>MSGRRNNRTVEEHRIDEVEELLKATEDELLLDLTVGSHTSKVAPSYIDSDLNRRFQALKRPSSSSSSVKPVFNLNTPPPQGTPADGGGDLLARFAALKGSRHASSLAASDLMGGSEESGLRKQVGADSEEEDEVEKMIQWAKDAARLDPSPPTDSDDSENFQPSDVDDDDDDDDSEDEEEERKSHQKKKMERAKKKGLH</sequence>
<accession>A0A7N0V5C2</accession>
<protein>
    <submittedName>
        <fullName evidence="2">Uncharacterized protein</fullName>
    </submittedName>
</protein>
<dbReference type="EnsemblPlants" id="Kaladp0100s0093.1.v1.1">
    <property type="protein sequence ID" value="Kaladp0100s0093.1.v1.1.CDS.1"/>
    <property type="gene ID" value="Kaladp0100s0093.v1.1"/>
</dbReference>
<keyword evidence="3" id="KW-1185">Reference proteome</keyword>
<reference evidence="2" key="1">
    <citation type="submission" date="2021-01" db="UniProtKB">
        <authorList>
            <consortium name="EnsemblPlants"/>
        </authorList>
    </citation>
    <scope>IDENTIFICATION</scope>
</reference>
<feature type="compositionally biased region" description="Acidic residues" evidence="1">
    <location>
        <begin position="154"/>
        <end position="180"/>
    </location>
</feature>
<dbReference type="Gramene" id="Kaladp0100s0093.1.v1.1">
    <property type="protein sequence ID" value="Kaladp0100s0093.1.v1.1.CDS.1"/>
    <property type="gene ID" value="Kaladp0100s0093.v1.1"/>
</dbReference>
<evidence type="ECO:0000256" key="1">
    <source>
        <dbReference type="SAM" id="MobiDB-lite"/>
    </source>
</evidence>
<dbReference type="AlphaFoldDB" id="A0A7N0V5C2"/>
<feature type="compositionally biased region" description="Basic residues" evidence="1">
    <location>
        <begin position="184"/>
        <end position="199"/>
    </location>
</feature>